<feature type="domain" description="DUF397" evidence="1">
    <location>
        <begin position="1"/>
        <end position="27"/>
    </location>
</feature>
<evidence type="ECO:0000259" key="1">
    <source>
        <dbReference type="Pfam" id="PF04149"/>
    </source>
</evidence>
<organism evidence="2 3">
    <name type="scientific">Nocardiopsis aegyptia</name>
    <dbReference type="NCBI Taxonomy" id="220378"/>
    <lineage>
        <taxon>Bacteria</taxon>
        <taxon>Bacillati</taxon>
        <taxon>Actinomycetota</taxon>
        <taxon>Actinomycetes</taxon>
        <taxon>Streptosporangiales</taxon>
        <taxon>Nocardiopsidaceae</taxon>
        <taxon>Nocardiopsis</taxon>
    </lineage>
</organism>
<comment type="caution">
    <text evidence="2">The sequence shown here is derived from an EMBL/GenBank/DDBJ whole genome shotgun (WGS) entry which is preliminary data.</text>
</comment>
<protein>
    <recommendedName>
        <fullName evidence="1">DUF397 domain-containing protein</fullName>
    </recommendedName>
</protein>
<name>A0A7Z0EQ00_9ACTN</name>
<dbReference type="Proteomes" id="UP000572051">
    <property type="component" value="Unassembled WGS sequence"/>
</dbReference>
<dbReference type="EMBL" id="JACCFS010000001">
    <property type="protein sequence ID" value="NYJ36125.1"/>
    <property type="molecule type" value="Genomic_DNA"/>
</dbReference>
<dbReference type="Pfam" id="PF04149">
    <property type="entry name" value="DUF397"/>
    <property type="match status" value="1"/>
</dbReference>
<evidence type="ECO:0000313" key="2">
    <source>
        <dbReference type="EMBL" id="NYJ36125.1"/>
    </source>
</evidence>
<accession>A0A7Z0EQ00</accession>
<dbReference type="InterPro" id="IPR007278">
    <property type="entry name" value="DUF397"/>
</dbReference>
<reference evidence="2 3" key="1">
    <citation type="submission" date="2020-07" db="EMBL/GenBank/DDBJ databases">
        <title>Sequencing the genomes of 1000 actinobacteria strains.</title>
        <authorList>
            <person name="Klenk H.-P."/>
        </authorList>
    </citation>
    <scope>NUCLEOTIDE SEQUENCE [LARGE SCALE GENOMIC DNA]</scope>
    <source>
        <strain evidence="2 3">DSM 44442</strain>
    </source>
</reference>
<sequence length="29" mass="3127">MRDSQNPAAGHLEVPSAEWSALLASVRFS</sequence>
<gene>
    <name evidence="2" type="ORF">HNR10_004006</name>
</gene>
<proteinExistence type="predicted"/>
<keyword evidence="3" id="KW-1185">Reference proteome</keyword>
<dbReference type="AlphaFoldDB" id="A0A7Z0EQ00"/>
<evidence type="ECO:0000313" key="3">
    <source>
        <dbReference type="Proteomes" id="UP000572051"/>
    </source>
</evidence>